<feature type="domain" description="SsuA/THI5-like" evidence="2">
    <location>
        <begin position="31"/>
        <end position="234"/>
    </location>
</feature>
<dbReference type="AlphaFoldDB" id="A0A368DS34"/>
<dbReference type="Pfam" id="PF09084">
    <property type="entry name" value="NMT1"/>
    <property type="match status" value="1"/>
</dbReference>
<accession>A0A368DS34</accession>
<feature type="signal peptide" evidence="1">
    <location>
        <begin position="1"/>
        <end position="18"/>
    </location>
</feature>
<evidence type="ECO:0000313" key="3">
    <source>
        <dbReference type="EMBL" id="RCL74660.1"/>
    </source>
</evidence>
<sequence>MKYFLFFLILLSPNYLLANEKIIFATNWVAQPEHGGFYQALADKEYQKCGIDVEIIQGGPGTNNRAKLVTGKIDLYMGGNLIQLINSRAENIPIKVLAGFFQKDPQIIMSHPDSDHKNWEDLKKLSPIYINDFGLITFYKWLENDHGFSSEKRRPYQYNSAPFLANVNSAQQGYLTSEPYSIKKQIGIEPNIFLLADHGFDTYATTIEAMEDTINEKPEHIRCFINASIIGWNNYLYGDSEKANEIIKFENPEITDDKIDYSIKNMKKYGIVDSGDTIENGIGYISLDRIKGFYDTMVKSGVVKELENIEDVYSVEFISDNIGLDIKKKLLYPSEGLNE</sequence>
<name>A0A368DS34_9PROT</name>
<reference evidence="3 4" key="1">
    <citation type="journal article" date="2018" name="Microbiome">
        <title>Fine metagenomic profile of the Mediterranean stratified and mixed water columns revealed by assembly and recruitment.</title>
        <authorList>
            <person name="Haro-Moreno J.M."/>
            <person name="Lopez-Perez M."/>
            <person name="De La Torre J.R."/>
            <person name="Picazo A."/>
            <person name="Camacho A."/>
            <person name="Rodriguez-Valera F."/>
        </authorList>
    </citation>
    <scope>NUCLEOTIDE SEQUENCE [LARGE SCALE GENOMIC DNA]</scope>
    <source>
        <strain evidence="3">MED-G57</strain>
    </source>
</reference>
<feature type="chain" id="PRO_5016977521" evidence="1">
    <location>
        <begin position="19"/>
        <end position="339"/>
    </location>
</feature>
<dbReference type="InterPro" id="IPR027939">
    <property type="entry name" value="NMT1/THI5"/>
</dbReference>
<dbReference type="InterPro" id="IPR015168">
    <property type="entry name" value="SsuA/THI5"/>
</dbReference>
<comment type="caution">
    <text evidence="3">The sequence shown here is derived from an EMBL/GenBank/DDBJ whole genome shotgun (WGS) entry which is preliminary data.</text>
</comment>
<protein>
    <submittedName>
        <fullName evidence="3">ABC transporter substrate-binding protein</fullName>
    </submittedName>
</protein>
<dbReference type="PANTHER" id="PTHR31528:SF3">
    <property type="entry name" value="THIAMINE BIOSYNTHESIS PROTEIN HI_0357-RELATED"/>
    <property type="match status" value="1"/>
</dbReference>
<dbReference type="EMBL" id="QOQD01000001">
    <property type="protein sequence ID" value="RCL74660.1"/>
    <property type="molecule type" value="Genomic_DNA"/>
</dbReference>
<dbReference type="GO" id="GO:0009228">
    <property type="term" value="P:thiamine biosynthetic process"/>
    <property type="evidence" value="ECO:0007669"/>
    <property type="project" value="InterPro"/>
</dbReference>
<keyword evidence="1" id="KW-0732">Signal</keyword>
<evidence type="ECO:0000259" key="2">
    <source>
        <dbReference type="Pfam" id="PF09084"/>
    </source>
</evidence>
<proteinExistence type="predicted"/>
<dbReference type="PANTHER" id="PTHR31528">
    <property type="entry name" value="4-AMINO-5-HYDROXYMETHYL-2-METHYLPYRIMIDINE PHOSPHATE SYNTHASE THI11-RELATED"/>
    <property type="match status" value="1"/>
</dbReference>
<evidence type="ECO:0000256" key="1">
    <source>
        <dbReference type="SAM" id="SignalP"/>
    </source>
</evidence>
<evidence type="ECO:0000313" key="4">
    <source>
        <dbReference type="Proteomes" id="UP000253570"/>
    </source>
</evidence>
<organism evidence="3 4">
    <name type="scientific">PS1 clade bacterium</name>
    <dbReference type="NCBI Taxonomy" id="2175152"/>
    <lineage>
        <taxon>Bacteria</taxon>
        <taxon>Pseudomonadati</taxon>
        <taxon>Pseudomonadota</taxon>
        <taxon>Alphaproteobacteria</taxon>
        <taxon>PS1 clade</taxon>
    </lineage>
</organism>
<dbReference type="SUPFAM" id="SSF53850">
    <property type="entry name" value="Periplasmic binding protein-like II"/>
    <property type="match status" value="1"/>
</dbReference>
<dbReference type="Gene3D" id="3.40.190.10">
    <property type="entry name" value="Periplasmic binding protein-like II"/>
    <property type="match status" value="2"/>
</dbReference>
<dbReference type="Proteomes" id="UP000253570">
    <property type="component" value="Unassembled WGS sequence"/>
</dbReference>
<gene>
    <name evidence="3" type="ORF">DBW71_00505</name>
</gene>